<gene>
    <name evidence="4" type="ORF">METZ01_LOCUS60519</name>
</gene>
<dbReference type="CDD" id="cd00827">
    <property type="entry name" value="init_cond_enzymes"/>
    <property type="match status" value="1"/>
</dbReference>
<proteinExistence type="predicted"/>
<dbReference type="Pfam" id="PF08541">
    <property type="entry name" value="ACP_syn_III_C"/>
    <property type="match status" value="1"/>
</dbReference>
<dbReference type="InterPro" id="IPR013747">
    <property type="entry name" value="ACP_syn_III_C"/>
</dbReference>
<dbReference type="GO" id="GO:0044550">
    <property type="term" value="P:secondary metabolite biosynthetic process"/>
    <property type="evidence" value="ECO:0007669"/>
    <property type="project" value="TreeGrafter"/>
</dbReference>
<keyword evidence="2" id="KW-0012">Acyltransferase</keyword>
<organism evidence="4">
    <name type="scientific">marine metagenome</name>
    <dbReference type="NCBI Taxonomy" id="408172"/>
    <lineage>
        <taxon>unclassified sequences</taxon>
        <taxon>metagenomes</taxon>
        <taxon>ecological metagenomes</taxon>
    </lineage>
</organism>
<dbReference type="PANTHER" id="PTHR34069">
    <property type="entry name" value="3-OXOACYL-[ACYL-CARRIER-PROTEIN] SYNTHASE 3"/>
    <property type="match status" value="1"/>
</dbReference>
<dbReference type="GO" id="GO:0016746">
    <property type="term" value="F:acyltransferase activity"/>
    <property type="evidence" value="ECO:0007669"/>
    <property type="project" value="UniProtKB-KW"/>
</dbReference>
<keyword evidence="1" id="KW-0808">Transferase</keyword>
<feature type="non-terminal residue" evidence="4">
    <location>
        <position position="368"/>
    </location>
</feature>
<dbReference type="InterPro" id="IPR016039">
    <property type="entry name" value="Thiolase-like"/>
</dbReference>
<feature type="domain" description="Beta-ketoacyl-[acyl-carrier-protein] synthase III C-terminal" evidence="3">
    <location>
        <begin position="205"/>
        <end position="284"/>
    </location>
</feature>
<evidence type="ECO:0000256" key="2">
    <source>
        <dbReference type="ARBA" id="ARBA00023315"/>
    </source>
</evidence>
<dbReference type="EMBL" id="UINC01003595">
    <property type="protein sequence ID" value="SVA07665.1"/>
    <property type="molecule type" value="Genomic_DNA"/>
</dbReference>
<reference evidence="4" key="1">
    <citation type="submission" date="2018-05" db="EMBL/GenBank/DDBJ databases">
        <authorList>
            <person name="Lanie J.A."/>
            <person name="Ng W.-L."/>
            <person name="Kazmierczak K.M."/>
            <person name="Andrzejewski T.M."/>
            <person name="Davidsen T.M."/>
            <person name="Wayne K.J."/>
            <person name="Tettelin H."/>
            <person name="Glass J.I."/>
            <person name="Rusch D."/>
            <person name="Podicherti R."/>
            <person name="Tsui H.-C.T."/>
            <person name="Winkler M.E."/>
        </authorList>
    </citation>
    <scope>NUCLEOTIDE SEQUENCE</scope>
</reference>
<evidence type="ECO:0000313" key="4">
    <source>
        <dbReference type="EMBL" id="SVA07665.1"/>
    </source>
</evidence>
<dbReference type="Gene3D" id="3.40.47.10">
    <property type="match status" value="1"/>
</dbReference>
<sequence>MAGIAAFGAYVPRYRLGSETDGWESAGQRSVANFDEDSVTMAVAAAIDCLRGKGRDDIDGLLFASTTPPYAEKQCASIIATALDLRRDIFTADITDVLRAGTTALKSALDSVAAGSAKHVLVVASDNRQGAPKGEAERNSGDGAVAFIISDEEVIAEQAGSHTITENMMDTWRSAGDRFVRSWEDRFAIEEGLERILGEAVSGFMEKEGVSIKDVAKLALYSPDARRHGQLALHLGFQPEQVQDPLFGRMGNTGAAFPLMLLAVALEEGSPDQLLLTVSYGDGSDVLGFRTTSNIEKGGAGLGVSGYLDSGRVLDSYETYAKWRDVWLTDSSARRPQAQSPSVTAMWRESDQNIKFHGGVCNQCGYVQ</sequence>
<dbReference type="PANTHER" id="PTHR34069:SF2">
    <property type="entry name" value="BETA-KETOACYL-[ACYL-CARRIER-PROTEIN] SYNTHASE III"/>
    <property type="match status" value="1"/>
</dbReference>
<dbReference type="SUPFAM" id="SSF53901">
    <property type="entry name" value="Thiolase-like"/>
    <property type="match status" value="2"/>
</dbReference>
<name>A0A381SUG9_9ZZZZ</name>
<protein>
    <recommendedName>
        <fullName evidence="3">Beta-ketoacyl-[acyl-carrier-protein] synthase III C-terminal domain-containing protein</fullName>
    </recommendedName>
</protein>
<accession>A0A381SUG9</accession>
<evidence type="ECO:0000256" key="1">
    <source>
        <dbReference type="ARBA" id="ARBA00022679"/>
    </source>
</evidence>
<evidence type="ECO:0000259" key="3">
    <source>
        <dbReference type="Pfam" id="PF08541"/>
    </source>
</evidence>
<dbReference type="AlphaFoldDB" id="A0A381SUG9"/>